<dbReference type="PANTHER" id="PTHR30290">
    <property type="entry name" value="PERIPLASMIC BINDING COMPONENT OF ABC TRANSPORTER"/>
    <property type="match status" value="1"/>
</dbReference>
<dbReference type="InterPro" id="IPR025370">
    <property type="entry name" value="SgrR_HTH_N"/>
</dbReference>
<comment type="caution">
    <text evidence="4">The sequence shown here is derived from an EMBL/GenBank/DDBJ whole genome shotgun (WGS) entry which is preliminary data.</text>
</comment>
<reference evidence="5" key="1">
    <citation type="journal article" date="2019" name="Int. J. Syst. Evol. Microbiol.">
        <title>The Global Catalogue of Microorganisms (GCM) 10K type strain sequencing project: providing services to taxonomists for standard genome sequencing and annotation.</title>
        <authorList>
            <consortium name="The Broad Institute Genomics Platform"/>
            <consortium name="The Broad Institute Genome Sequencing Center for Infectious Disease"/>
            <person name="Wu L."/>
            <person name="Ma J."/>
        </authorList>
    </citation>
    <scope>NUCLEOTIDE SEQUENCE [LARGE SCALE GENOMIC DNA]</scope>
    <source>
        <strain evidence="5">CCM 8702</strain>
    </source>
</reference>
<gene>
    <name evidence="4" type="ORF">GCM10007362_06540</name>
</gene>
<protein>
    <submittedName>
        <fullName evidence="4">ABC transporter substrate-binding protein</fullName>
    </submittedName>
</protein>
<evidence type="ECO:0000259" key="3">
    <source>
        <dbReference type="Pfam" id="PF12793"/>
    </source>
</evidence>
<feature type="domain" description="Solute-binding protein family 5" evidence="2">
    <location>
        <begin position="180"/>
        <end position="465"/>
    </location>
</feature>
<dbReference type="InterPro" id="IPR000914">
    <property type="entry name" value="SBP_5_dom"/>
</dbReference>
<organism evidence="4 5">
    <name type="scientific">Saccharibacillus endophyticus</name>
    <dbReference type="NCBI Taxonomy" id="2060666"/>
    <lineage>
        <taxon>Bacteria</taxon>
        <taxon>Bacillati</taxon>
        <taxon>Bacillota</taxon>
        <taxon>Bacilli</taxon>
        <taxon>Bacillales</taxon>
        <taxon>Paenibacillaceae</taxon>
        <taxon>Saccharibacillus</taxon>
    </lineage>
</organism>
<dbReference type="SUPFAM" id="SSF46785">
    <property type="entry name" value="Winged helix' DNA-binding domain"/>
    <property type="match status" value="1"/>
</dbReference>
<dbReference type="InterPro" id="IPR036390">
    <property type="entry name" value="WH_DNA-bd_sf"/>
</dbReference>
<dbReference type="PANTHER" id="PTHR30290:SF72">
    <property type="entry name" value="HTH-TYPE TRANSCRIPTIONAL REGULATOR SGRR"/>
    <property type="match status" value="1"/>
</dbReference>
<evidence type="ECO:0000313" key="4">
    <source>
        <dbReference type="EMBL" id="GGH70427.1"/>
    </source>
</evidence>
<dbReference type="Proteomes" id="UP000605427">
    <property type="component" value="Unassembled WGS sequence"/>
</dbReference>
<keyword evidence="1" id="KW-0238">DNA-binding</keyword>
<name>A0ABQ1ZLR4_9BACL</name>
<evidence type="ECO:0000313" key="5">
    <source>
        <dbReference type="Proteomes" id="UP000605427"/>
    </source>
</evidence>
<accession>A0ABQ1ZLR4</accession>
<dbReference type="Pfam" id="PF12793">
    <property type="entry name" value="SgrR_N"/>
    <property type="match status" value="1"/>
</dbReference>
<evidence type="ECO:0000256" key="1">
    <source>
        <dbReference type="ARBA" id="ARBA00023125"/>
    </source>
</evidence>
<sequence>MDSGMLHYLQIYRGLREQKNEDGTVAVTVGKLSELLFCTPRNVKFVLRRLEEKGWIRWTPGRGRGNGSTLAFLRPIGEVLEMKVDALLESGRMNEALDLIADAQVDETLKRKLWKRVNVYLGLRSEPEESSTRDVLQMIRGQRLENMDPAFAYTVFEVYVLGQLFDTLVDYDTASESFLPKLAHRWESSPDRTRWTFYLRKGVRFHDGRLLTSRDVQSTLHRLRRKNSPAIKLFGDVEDAETFGDYVVTFRLSRPNAFFLHLAGCLYLAVLPADEKEGLPIGSGPFRIGKLEKSKLTLNAFDGYFGYRPLIDRVDVWFLPGIEQESRTYHLSDQDDVEDSKELSKPGMGCRYLIFNFRVAGIHHHPEFRHAIRLLYDRQAIIKELGGNLLEPAAGFLPSRSKSSVIPPGSLEEAAACLRRSGYAGQKLQIVFMDRKQERSEAEWLKKRASGIGLELELCPQEISLGRTEADPGELALAAEMLEDDWELELLNFFLNEGTYINRKLDDERLATLHALFDGFMGKEKEGRAEVFEQAQFLLEQENWLLYGTHINHRGYFNRNLYGLRMDALGFPNLSRLWVKSANAGEKD</sequence>
<proteinExistence type="predicted"/>
<dbReference type="Gene3D" id="3.40.190.10">
    <property type="entry name" value="Periplasmic binding protein-like II"/>
    <property type="match status" value="1"/>
</dbReference>
<evidence type="ECO:0000259" key="2">
    <source>
        <dbReference type="Pfam" id="PF00496"/>
    </source>
</evidence>
<feature type="domain" description="Transcriptional regulator SgrR N-terminal HTH" evidence="3">
    <location>
        <begin position="11"/>
        <end position="116"/>
    </location>
</feature>
<dbReference type="InterPro" id="IPR039424">
    <property type="entry name" value="SBP_5"/>
</dbReference>
<dbReference type="SUPFAM" id="SSF53850">
    <property type="entry name" value="Periplasmic binding protein-like II"/>
    <property type="match status" value="1"/>
</dbReference>
<dbReference type="EMBL" id="BMDD01000001">
    <property type="protein sequence ID" value="GGH70427.1"/>
    <property type="molecule type" value="Genomic_DNA"/>
</dbReference>
<keyword evidence="5" id="KW-1185">Reference proteome</keyword>
<dbReference type="RefSeq" id="WP_172239009.1">
    <property type="nucleotide sequence ID" value="NZ_BMDD01000001.1"/>
</dbReference>
<dbReference type="Gene3D" id="3.10.105.10">
    <property type="entry name" value="Dipeptide-binding Protein, Domain 3"/>
    <property type="match status" value="1"/>
</dbReference>
<dbReference type="Pfam" id="PF00496">
    <property type="entry name" value="SBP_bac_5"/>
    <property type="match status" value="1"/>
</dbReference>